<accession>A0A1I4QHI7</accession>
<dbReference type="RefSeq" id="WP_090944797.1">
    <property type="nucleotide sequence ID" value="NZ_FOTS01000100.1"/>
</dbReference>
<evidence type="ECO:0000313" key="2">
    <source>
        <dbReference type="EMBL" id="SFM39236.1"/>
    </source>
</evidence>
<dbReference type="Proteomes" id="UP000199520">
    <property type="component" value="Unassembled WGS sequence"/>
</dbReference>
<keyword evidence="3" id="KW-1185">Reference proteome</keyword>
<dbReference type="Pfam" id="PF12728">
    <property type="entry name" value="HTH_17"/>
    <property type="match status" value="1"/>
</dbReference>
<dbReference type="AlphaFoldDB" id="A0A1I4QHI7"/>
<reference evidence="3" key="1">
    <citation type="submission" date="2016-10" db="EMBL/GenBank/DDBJ databases">
        <authorList>
            <person name="Varghese N."/>
            <person name="Submissions S."/>
        </authorList>
    </citation>
    <scope>NUCLEOTIDE SEQUENCE [LARGE SCALE GENOMIC DNA]</scope>
    <source>
        <strain evidence="3">DSM 13327</strain>
    </source>
</reference>
<dbReference type="InterPro" id="IPR041657">
    <property type="entry name" value="HTH_17"/>
</dbReference>
<sequence length="70" mass="8372">MKYVFDNREALEKFIQEELINTADVMQILNCSRQNVFDLIKRKKITPVKETSKERLFLKSDILARLKQLE</sequence>
<feature type="domain" description="Helix-turn-helix" evidence="1">
    <location>
        <begin position="21"/>
        <end position="68"/>
    </location>
</feature>
<evidence type="ECO:0000313" key="3">
    <source>
        <dbReference type="Proteomes" id="UP000199520"/>
    </source>
</evidence>
<gene>
    <name evidence="2" type="ORF">SAMN04490355_11004</name>
</gene>
<dbReference type="OrthoDB" id="1756845at2"/>
<dbReference type="EMBL" id="FOTS01000100">
    <property type="protein sequence ID" value="SFM39236.1"/>
    <property type="molecule type" value="Genomic_DNA"/>
</dbReference>
<evidence type="ECO:0000259" key="1">
    <source>
        <dbReference type="Pfam" id="PF12728"/>
    </source>
</evidence>
<protein>
    <submittedName>
        <fullName evidence="2">Helix-turn-helix domain-containing protein</fullName>
    </submittedName>
</protein>
<proteinExistence type="predicted"/>
<name>A0A1I4QHI7_9FIRM</name>
<organism evidence="2 3">
    <name type="scientific">Pelosinus propionicus DSM 13327</name>
    <dbReference type="NCBI Taxonomy" id="1123291"/>
    <lineage>
        <taxon>Bacteria</taxon>
        <taxon>Bacillati</taxon>
        <taxon>Bacillota</taxon>
        <taxon>Negativicutes</taxon>
        <taxon>Selenomonadales</taxon>
        <taxon>Sporomusaceae</taxon>
        <taxon>Pelosinus</taxon>
    </lineage>
</organism>